<dbReference type="PANTHER" id="PTHR30399">
    <property type="entry name" value="UNCHARACTERIZED PROTEIN YGJP"/>
    <property type="match status" value="1"/>
</dbReference>
<accession>A0ABT4BT86</accession>
<dbReference type="Pfam" id="PF01863">
    <property type="entry name" value="YgjP-like"/>
    <property type="match status" value="1"/>
</dbReference>
<dbReference type="CDD" id="cd07344">
    <property type="entry name" value="M48_yhfN_like"/>
    <property type="match status" value="1"/>
</dbReference>
<protein>
    <submittedName>
        <fullName evidence="2">SprT family zinc-dependent metalloprotease</fullName>
    </submittedName>
</protein>
<keyword evidence="3" id="KW-1185">Reference proteome</keyword>
<evidence type="ECO:0000313" key="2">
    <source>
        <dbReference type="EMBL" id="MCY1714102.1"/>
    </source>
</evidence>
<comment type="caution">
    <text evidence="2">The sequence shown here is derived from an EMBL/GenBank/DDBJ whole genome shotgun (WGS) entry which is preliminary data.</text>
</comment>
<evidence type="ECO:0000313" key="3">
    <source>
        <dbReference type="Proteomes" id="UP001082703"/>
    </source>
</evidence>
<dbReference type="PANTHER" id="PTHR30399:SF1">
    <property type="entry name" value="UTP PYROPHOSPHATASE"/>
    <property type="match status" value="1"/>
</dbReference>
<proteinExistence type="predicted"/>
<dbReference type="InterPro" id="IPR053136">
    <property type="entry name" value="UTP_pyrophosphatase-like"/>
</dbReference>
<organism evidence="2 3">
    <name type="scientific">Caproiciproducens galactitolivorans</name>
    <dbReference type="NCBI Taxonomy" id="642589"/>
    <lineage>
        <taxon>Bacteria</taxon>
        <taxon>Bacillati</taxon>
        <taxon>Bacillota</taxon>
        <taxon>Clostridia</taxon>
        <taxon>Eubacteriales</taxon>
        <taxon>Acutalibacteraceae</taxon>
        <taxon>Caproiciproducens</taxon>
    </lineage>
</organism>
<dbReference type="Gene3D" id="3.30.2010.10">
    <property type="entry name" value="Metalloproteases ('zincins'), catalytic domain"/>
    <property type="match status" value="1"/>
</dbReference>
<keyword evidence="2" id="KW-0645">Protease</keyword>
<dbReference type="EMBL" id="JAPOHA010000006">
    <property type="protein sequence ID" value="MCY1714102.1"/>
    <property type="molecule type" value="Genomic_DNA"/>
</dbReference>
<reference evidence="2 3" key="1">
    <citation type="submission" date="2022-11" db="EMBL/GenBank/DDBJ databases">
        <authorList>
            <person name="Caiyu Z."/>
        </authorList>
    </citation>
    <scope>NUCLEOTIDE SEQUENCE [LARGE SCALE GENOMIC DNA]</scope>
    <source>
        <strain evidence="2 3">YR-4</strain>
    </source>
</reference>
<evidence type="ECO:0000259" key="1">
    <source>
        <dbReference type="Pfam" id="PF01863"/>
    </source>
</evidence>
<dbReference type="InterPro" id="IPR002725">
    <property type="entry name" value="YgjP-like_metallopeptidase"/>
</dbReference>
<feature type="domain" description="YgjP-like metallopeptidase" evidence="1">
    <location>
        <begin position="11"/>
        <end position="210"/>
    </location>
</feature>
<dbReference type="RefSeq" id="WP_268058150.1">
    <property type="nucleotide sequence ID" value="NZ_JAPOHA010000006.1"/>
</dbReference>
<keyword evidence="2" id="KW-0482">Metalloprotease</keyword>
<name>A0ABT4BT86_9FIRM</name>
<sequence>MEYQLIRSRRKTIAICIDREGAVIVRAPLRAAQSVIDRFVCEKQDWIREKSLQGRQRAEARRNLQICPGTMLPLMGREYPVRLSDRSGFDGTSILVHSDEPEQLLLQIKRVYQSVAAAYIQDRIVYYTKITELTPSGVRIGSANTSWGSCSGKNRLNFTWKLMMAAPEEIDYVIVHELAHIREHNHSPQFWKLVENVLPDYRERRKRLNETGKKLQNQGWG</sequence>
<keyword evidence="2" id="KW-0378">Hydrolase</keyword>
<dbReference type="GO" id="GO:0008237">
    <property type="term" value="F:metallopeptidase activity"/>
    <property type="evidence" value="ECO:0007669"/>
    <property type="project" value="UniProtKB-KW"/>
</dbReference>
<gene>
    <name evidence="2" type="ORF">OUY18_07540</name>
</gene>
<dbReference type="Proteomes" id="UP001082703">
    <property type="component" value="Unassembled WGS sequence"/>
</dbReference>